<reference evidence="3 4" key="1">
    <citation type="submission" date="2022-11" db="EMBL/GenBank/DDBJ databases">
        <title>Mucor velutinosus strain NIH1002 WGS.</title>
        <authorList>
            <person name="Subramanian P."/>
            <person name="Mullikin J.C."/>
            <person name="Segre J.A."/>
            <person name="Zelazny A.M."/>
        </authorList>
    </citation>
    <scope>NUCLEOTIDE SEQUENCE [LARGE SCALE GENOMIC DNA]</scope>
    <source>
        <strain evidence="3 4">NIH1002</strain>
    </source>
</reference>
<keyword evidence="4" id="KW-1185">Reference proteome</keyword>
<organism evidence="3 4">
    <name type="scientific">Mucor velutinosus</name>
    <dbReference type="NCBI Taxonomy" id="708070"/>
    <lineage>
        <taxon>Eukaryota</taxon>
        <taxon>Fungi</taxon>
        <taxon>Fungi incertae sedis</taxon>
        <taxon>Mucoromycota</taxon>
        <taxon>Mucoromycotina</taxon>
        <taxon>Mucoromycetes</taxon>
        <taxon>Mucorales</taxon>
        <taxon>Mucorineae</taxon>
        <taxon>Mucoraceae</taxon>
        <taxon>Mucor</taxon>
    </lineage>
</organism>
<evidence type="ECO:0000313" key="3">
    <source>
        <dbReference type="EMBL" id="KAK4513596.1"/>
    </source>
</evidence>
<dbReference type="GO" id="GO:1903259">
    <property type="term" value="P:exon-exon junction complex disassembly"/>
    <property type="evidence" value="ECO:0007669"/>
    <property type="project" value="InterPro"/>
</dbReference>
<name>A0AAN7DF53_9FUNG</name>
<gene>
    <name evidence="3" type="ORF">ATC70_005600</name>
</gene>
<sequence>MADPSNAGIIQVGEERWIPGSQRADGSYRKERKVRPGFVPLEDVKRYSNARIEASREASLPPGAKTATSSIPGAKKKPAEKLKPAAAKPTMAPTPPAADQTKEKKIKALNKKIRQITELEQKLIKGEKLNEEQHEKVKKGKSLRAELERLSLE</sequence>
<protein>
    <recommendedName>
        <fullName evidence="2">WIBG Mago-binding domain-containing protein</fullName>
    </recommendedName>
</protein>
<dbReference type="EMBL" id="JASEJX010000016">
    <property type="protein sequence ID" value="KAK4513596.1"/>
    <property type="molecule type" value="Genomic_DNA"/>
</dbReference>
<evidence type="ECO:0000259" key="2">
    <source>
        <dbReference type="SMART" id="SM01273"/>
    </source>
</evidence>
<feature type="region of interest" description="Disordered" evidence="1">
    <location>
        <begin position="53"/>
        <end position="103"/>
    </location>
</feature>
<dbReference type="InterPro" id="IPR036348">
    <property type="entry name" value="WIBG_N_sf"/>
</dbReference>
<dbReference type="InterPro" id="IPR039333">
    <property type="entry name" value="PYM1"/>
</dbReference>
<dbReference type="GeneID" id="89949286"/>
<dbReference type="AlphaFoldDB" id="A0AAN7DF53"/>
<dbReference type="Proteomes" id="UP001304243">
    <property type="component" value="Unassembled WGS sequence"/>
</dbReference>
<dbReference type="PANTHER" id="PTHR22959:SF0">
    <property type="entry name" value="PARTNER OF Y14 AND MAGO"/>
    <property type="match status" value="1"/>
</dbReference>
<dbReference type="RefSeq" id="XP_064680262.1">
    <property type="nucleotide sequence ID" value="XM_064824885.1"/>
</dbReference>
<accession>A0AAN7DF53</accession>
<evidence type="ECO:0000313" key="4">
    <source>
        <dbReference type="Proteomes" id="UP001304243"/>
    </source>
</evidence>
<proteinExistence type="predicted"/>
<dbReference type="PANTHER" id="PTHR22959">
    <property type="entry name" value="PYM PROTEIN"/>
    <property type="match status" value="1"/>
</dbReference>
<dbReference type="GO" id="GO:0035145">
    <property type="term" value="C:exon-exon junction complex"/>
    <property type="evidence" value="ECO:0007669"/>
    <property type="project" value="TreeGrafter"/>
</dbReference>
<dbReference type="SMART" id="SM01273">
    <property type="entry name" value="Mago-bind"/>
    <property type="match status" value="1"/>
</dbReference>
<comment type="caution">
    <text evidence="3">The sequence shown here is derived from an EMBL/GenBank/DDBJ whole genome shotgun (WGS) entry which is preliminary data.</text>
</comment>
<evidence type="ECO:0000256" key="1">
    <source>
        <dbReference type="SAM" id="MobiDB-lite"/>
    </source>
</evidence>
<dbReference type="Pfam" id="PF09282">
    <property type="entry name" value="Mago-bind"/>
    <property type="match status" value="1"/>
</dbReference>
<dbReference type="GO" id="GO:0003723">
    <property type="term" value="F:RNA binding"/>
    <property type="evidence" value="ECO:0007669"/>
    <property type="project" value="TreeGrafter"/>
</dbReference>
<dbReference type="InterPro" id="IPR015362">
    <property type="entry name" value="WIBG_mago-bd"/>
</dbReference>
<feature type="domain" description="WIBG Mago-binding" evidence="2">
    <location>
        <begin position="14"/>
        <end position="40"/>
    </location>
</feature>
<dbReference type="SUPFAM" id="SSF101931">
    <property type="entry name" value="Pym (Within the bgcn gene intron protein, WIBG), N-terminal domain"/>
    <property type="match status" value="1"/>
</dbReference>
<dbReference type="GO" id="GO:0005737">
    <property type="term" value="C:cytoplasm"/>
    <property type="evidence" value="ECO:0007669"/>
    <property type="project" value="TreeGrafter"/>
</dbReference>